<accession>A0ABS2AL03</accession>
<dbReference type="PANTHER" id="PTHR44942">
    <property type="entry name" value="METHYLTRANSF_11 DOMAIN-CONTAINING PROTEIN"/>
    <property type="match status" value="1"/>
</dbReference>
<reference evidence="4 5" key="1">
    <citation type="submission" date="2021-01" db="EMBL/GenBank/DDBJ databases">
        <title>Actinoplanes sp. nov. LDG1-06 isolated from lichen.</title>
        <authorList>
            <person name="Saeng-In P."/>
            <person name="Phongsopitanun W."/>
            <person name="Kanchanasin P."/>
            <person name="Yuki M."/>
            <person name="Kudo T."/>
            <person name="Ohkuma M."/>
            <person name="Tanasupawat S."/>
        </authorList>
    </citation>
    <scope>NUCLEOTIDE SEQUENCE [LARGE SCALE GENOMIC DNA]</scope>
    <source>
        <strain evidence="4 5">LDG1-06</strain>
    </source>
</reference>
<name>A0ABS2AL03_9ACTN</name>
<dbReference type="InterPro" id="IPR029063">
    <property type="entry name" value="SAM-dependent_MTases_sf"/>
</dbReference>
<keyword evidence="1 4" id="KW-0489">Methyltransferase</keyword>
<evidence type="ECO:0000256" key="1">
    <source>
        <dbReference type="ARBA" id="ARBA00022603"/>
    </source>
</evidence>
<dbReference type="Proteomes" id="UP000632138">
    <property type="component" value="Unassembled WGS sequence"/>
</dbReference>
<evidence type="ECO:0000313" key="5">
    <source>
        <dbReference type="Proteomes" id="UP000632138"/>
    </source>
</evidence>
<dbReference type="EMBL" id="JAENHP010000015">
    <property type="protein sequence ID" value="MBM2620549.1"/>
    <property type="molecule type" value="Genomic_DNA"/>
</dbReference>
<sequence length="231" mass="25213">MINDIDTGAGEGAVLDLGCGPGNLAVPLAQRGREVVAVDPDPDMVAVGQRHTPVGLTIDWRIQTAESVQLSAHSTAAVTIGAAFHWMDRELIATRAREWLKPGGPLVVAGSPSTWTSGAAWQHEVRAVIEQRLGPQRRAGSDGIFKQPAKRHEDVLRDCGYKVDSTEFSTIFHWSIDGILGYLRSTSFAGRHVVGDEGHDDFEEAVRKRLLAFDPSGTYPEEIQFYLLTAR</sequence>
<evidence type="ECO:0000313" key="4">
    <source>
        <dbReference type="EMBL" id="MBM2620549.1"/>
    </source>
</evidence>
<keyword evidence="2" id="KW-0808">Transferase</keyword>
<feature type="domain" description="Methyltransferase" evidence="3">
    <location>
        <begin position="14"/>
        <end position="104"/>
    </location>
</feature>
<proteinExistence type="predicted"/>
<protein>
    <submittedName>
        <fullName evidence="4">Class I SAM-dependent methyltransferase</fullName>
    </submittedName>
</protein>
<dbReference type="InterPro" id="IPR041698">
    <property type="entry name" value="Methyltransf_25"/>
</dbReference>
<dbReference type="Gene3D" id="3.40.50.150">
    <property type="entry name" value="Vaccinia Virus protein VP39"/>
    <property type="match status" value="1"/>
</dbReference>
<dbReference type="SUPFAM" id="SSF53335">
    <property type="entry name" value="S-adenosyl-L-methionine-dependent methyltransferases"/>
    <property type="match status" value="1"/>
</dbReference>
<keyword evidence="5" id="KW-1185">Reference proteome</keyword>
<organism evidence="4 5">
    <name type="scientific">Paractinoplanes ovalisporus</name>
    <dbReference type="NCBI Taxonomy" id="2810368"/>
    <lineage>
        <taxon>Bacteria</taxon>
        <taxon>Bacillati</taxon>
        <taxon>Actinomycetota</taxon>
        <taxon>Actinomycetes</taxon>
        <taxon>Micromonosporales</taxon>
        <taxon>Micromonosporaceae</taxon>
        <taxon>Paractinoplanes</taxon>
    </lineage>
</organism>
<gene>
    <name evidence="4" type="ORF">JIG36_34115</name>
</gene>
<comment type="caution">
    <text evidence="4">The sequence shown here is derived from an EMBL/GenBank/DDBJ whole genome shotgun (WGS) entry which is preliminary data.</text>
</comment>
<dbReference type="RefSeq" id="WP_236048708.1">
    <property type="nucleotide sequence ID" value="NZ_JAENHP010000015.1"/>
</dbReference>
<dbReference type="PANTHER" id="PTHR44942:SF4">
    <property type="entry name" value="METHYLTRANSFERASE TYPE 11 DOMAIN-CONTAINING PROTEIN"/>
    <property type="match status" value="1"/>
</dbReference>
<dbReference type="GO" id="GO:0032259">
    <property type="term" value="P:methylation"/>
    <property type="evidence" value="ECO:0007669"/>
    <property type="project" value="UniProtKB-KW"/>
</dbReference>
<dbReference type="Pfam" id="PF13649">
    <property type="entry name" value="Methyltransf_25"/>
    <property type="match status" value="1"/>
</dbReference>
<evidence type="ECO:0000256" key="2">
    <source>
        <dbReference type="ARBA" id="ARBA00022679"/>
    </source>
</evidence>
<dbReference type="CDD" id="cd02440">
    <property type="entry name" value="AdoMet_MTases"/>
    <property type="match status" value="1"/>
</dbReference>
<dbReference type="GO" id="GO:0008168">
    <property type="term" value="F:methyltransferase activity"/>
    <property type="evidence" value="ECO:0007669"/>
    <property type="project" value="UniProtKB-KW"/>
</dbReference>
<evidence type="ECO:0000259" key="3">
    <source>
        <dbReference type="Pfam" id="PF13649"/>
    </source>
</evidence>
<dbReference type="InterPro" id="IPR051052">
    <property type="entry name" value="Diverse_substrate_MTase"/>
</dbReference>